<dbReference type="Pfam" id="PF07859">
    <property type="entry name" value="Abhydrolase_3"/>
    <property type="match status" value="1"/>
</dbReference>
<organism evidence="2 3">
    <name type="scientific">Streptomyces viridiviolaceus</name>
    <dbReference type="NCBI Taxonomy" id="68282"/>
    <lineage>
        <taxon>Bacteria</taxon>
        <taxon>Bacillati</taxon>
        <taxon>Actinomycetota</taxon>
        <taxon>Actinomycetes</taxon>
        <taxon>Kitasatosporales</taxon>
        <taxon>Streptomycetaceae</taxon>
        <taxon>Streptomyces</taxon>
    </lineage>
</organism>
<reference evidence="3" key="1">
    <citation type="journal article" date="2019" name="Int. J. Syst. Evol. Microbiol.">
        <title>The Global Catalogue of Microorganisms (GCM) 10K type strain sequencing project: providing services to taxonomists for standard genome sequencing and annotation.</title>
        <authorList>
            <consortium name="The Broad Institute Genomics Platform"/>
            <consortium name="The Broad Institute Genome Sequencing Center for Infectious Disease"/>
            <person name="Wu L."/>
            <person name="Ma J."/>
        </authorList>
    </citation>
    <scope>NUCLEOTIDE SEQUENCE [LARGE SCALE GENOMIC DNA]</scope>
    <source>
        <strain evidence="3">JCM 4855</strain>
    </source>
</reference>
<dbReference type="InterPro" id="IPR029058">
    <property type="entry name" value="AB_hydrolase_fold"/>
</dbReference>
<protein>
    <submittedName>
        <fullName evidence="2">Alpha/beta hydrolase</fullName>
    </submittedName>
</protein>
<accession>A0ABW2E686</accession>
<dbReference type="Proteomes" id="UP001596409">
    <property type="component" value="Unassembled WGS sequence"/>
</dbReference>
<dbReference type="SUPFAM" id="SSF53474">
    <property type="entry name" value="alpha/beta-Hydrolases"/>
    <property type="match status" value="1"/>
</dbReference>
<comment type="caution">
    <text evidence="2">The sequence shown here is derived from an EMBL/GenBank/DDBJ whole genome shotgun (WGS) entry which is preliminary data.</text>
</comment>
<evidence type="ECO:0000313" key="2">
    <source>
        <dbReference type="EMBL" id="MFC7015534.1"/>
    </source>
</evidence>
<dbReference type="RefSeq" id="WP_373303471.1">
    <property type="nucleotide sequence ID" value="NZ_BMWA01000054.1"/>
</dbReference>
<proteinExistence type="predicted"/>
<dbReference type="Gene3D" id="3.40.50.1820">
    <property type="entry name" value="alpha/beta hydrolase"/>
    <property type="match status" value="1"/>
</dbReference>
<dbReference type="GO" id="GO:0016787">
    <property type="term" value="F:hydrolase activity"/>
    <property type="evidence" value="ECO:0007669"/>
    <property type="project" value="UniProtKB-KW"/>
</dbReference>
<name>A0ABW2E686_9ACTN</name>
<keyword evidence="2" id="KW-0378">Hydrolase</keyword>
<dbReference type="InterPro" id="IPR013094">
    <property type="entry name" value="AB_hydrolase_3"/>
</dbReference>
<dbReference type="EMBL" id="JBHSYM010000063">
    <property type="protein sequence ID" value="MFC7015534.1"/>
    <property type="molecule type" value="Genomic_DNA"/>
</dbReference>
<gene>
    <name evidence="2" type="ORF">ACFQMH_28305</name>
</gene>
<keyword evidence="3" id="KW-1185">Reference proteome</keyword>
<evidence type="ECO:0000313" key="3">
    <source>
        <dbReference type="Proteomes" id="UP001596409"/>
    </source>
</evidence>
<feature type="domain" description="Alpha/beta hydrolase fold-3" evidence="1">
    <location>
        <begin position="6"/>
        <end position="86"/>
    </location>
</feature>
<evidence type="ECO:0000259" key="1">
    <source>
        <dbReference type="Pfam" id="PF07859"/>
    </source>
</evidence>
<sequence length="111" mass="11970">MPALEDHDPWLTRTGLLEAGRAWADGDDLSIPRLSPVNGPLYGLPSLDIHTGTRDILHPDALTLHQRATAAGVESSVHIVSGALHVHPLLPVPEGRAARTHIRRALHRGRG</sequence>